<dbReference type="Pfam" id="PF04055">
    <property type="entry name" value="Radical_SAM"/>
    <property type="match status" value="1"/>
</dbReference>
<dbReference type="InterPro" id="IPR058240">
    <property type="entry name" value="rSAM_sf"/>
</dbReference>
<organism evidence="8 9">
    <name type="scientific">Geomonas limicola</name>
    <dbReference type="NCBI Taxonomy" id="2740186"/>
    <lineage>
        <taxon>Bacteria</taxon>
        <taxon>Pseudomonadati</taxon>
        <taxon>Thermodesulfobacteriota</taxon>
        <taxon>Desulfuromonadia</taxon>
        <taxon>Geobacterales</taxon>
        <taxon>Geobacteraceae</taxon>
        <taxon>Geomonas</taxon>
    </lineage>
</organism>
<dbReference type="InterPro" id="IPR034466">
    <property type="entry name" value="Methyltransferase_Class_B"/>
</dbReference>
<evidence type="ECO:0000259" key="7">
    <source>
        <dbReference type="PROSITE" id="PS51918"/>
    </source>
</evidence>
<dbReference type="GO" id="GO:0051539">
    <property type="term" value="F:4 iron, 4 sulfur cluster binding"/>
    <property type="evidence" value="ECO:0007669"/>
    <property type="project" value="UniProtKB-KW"/>
</dbReference>
<dbReference type="InterPro" id="IPR017834">
    <property type="entry name" value="Hopanoid_synth-assoc_rSAM_HpnJ"/>
</dbReference>
<dbReference type="Proteomes" id="UP000587586">
    <property type="component" value="Unassembled WGS sequence"/>
</dbReference>
<evidence type="ECO:0000313" key="8">
    <source>
        <dbReference type="EMBL" id="GFO70691.1"/>
    </source>
</evidence>
<protein>
    <submittedName>
        <fullName evidence="8">Hopanoid biosynthesis associated radical SAM protein HpnJ</fullName>
    </submittedName>
</protein>
<dbReference type="EMBL" id="BLXZ01000011">
    <property type="protein sequence ID" value="GFO70691.1"/>
    <property type="molecule type" value="Genomic_DNA"/>
</dbReference>
<dbReference type="PANTHER" id="PTHR43409:SF16">
    <property type="entry name" value="SLR0320 PROTEIN"/>
    <property type="match status" value="1"/>
</dbReference>
<sequence length="480" mass="54689">MLQKGADYMKPLFLNPPTFEDFDGGAGARYQASREVTSFWFPTWLTYPAGMIEGSRVVDAPVQRLDLAACLKIAQDFDLVLMYTSTPTLPIDVETARRIKEQKPSTVIVLTGPHVTILPEESLRFAKGIVDIVCRGEFDYAVKEICEGVPWEQVAGISFLKDGEVVHTPDRPILTDLDSLPFSSQIYARDLPIEEYIIPHIKHPYVSIYTSRGCPARCVFCLWPQTYSGHKMRTRSPENVFQEVKWIKENLPQVKEISFDDDTFSADKKHAIAVSRLIKPLNVSWVINARANCDFETLKEMRAAGLHHVIVGYESGDEQILKNIKKGVTKSQAIEFTRNCRKLGITIHGAFIMGLPGETRETIKETIKYAIELDLDSIQVSIASPYPGTEFYALAKREGWIASDTYIDAEGHQQCVINYPGLSNQEIFDAVELFYKKFYFRPKYIARSIWKMVVDSKERKKLLKEGAQYLDYMRKRKQGK</sequence>
<dbReference type="InterPro" id="IPR006158">
    <property type="entry name" value="Cobalamin-bd"/>
</dbReference>
<dbReference type="CDD" id="cd01335">
    <property type="entry name" value="Radical_SAM"/>
    <property type="match status" value="1"/>
</dbReference>
<evidence type="ECO:0000256" key="5">
    <source>
        <dbReference type="ARBA" id="ARBA00023014"/>
    </source>
</evidence>
<dbReference type="SMART" id="SM00729">
    <property type="entry name" value="Elp3"/>
    <property type="match status" value="1"/>
</dbReference>
<keyword evidence="5" id="KW-0411">Iron-sulfur</keyword>
<proteinExistence type="predicted"/>
<dbReference type="Gene3D" id="3.30.750.210">
    <property type="match status" value="1"/>
</dbReference>
<dbReference type="PROSITE" id="PS51918">
    <property type="entry name" value="RADICAL_SAM"/>
    <property type="match status" value="1"/>
</dbReference>
<dbReference type="GO" id="GO:0005829">
    <property type="term" value="C:cytosol"/>
    <property type="evidence" value="ECO:0007669"/>
    <property type="project" value="TreeGrafter"/>
</dbReference>
<accession>A0A6V8NDR5</accession>
<dbReference type="SUPFAM" id="SSF102114">
    <property type="entry name" value="Radical SAM enzymes"/>
    <property type="match status" value="1"/>
</dbReference>
<feature type="domain" description="Radical SAM core" evidence="7">
    <location>
        <begin position="200"/>
        <end position="423"/>
    </location>
</feature>
<dbReference type="AlphaFoldDB" id="A0A6V8NDR5"/>
<dbReference type="InterPro" id="IPR006638">
    <property type="entry name" value="Elp3/MiaA/NifB-like_rSAM"/>
</dbReference>
<comment type="cofactor">
    <cofactor evidence="1">
        <name>[4Fe-4S] cluster</name>
        <dbReference type="ChEBI" id="CHEBI:49883"/>
    </cofactor>
</comment>
<dbReference type="Gene3D" id="3.40.50.280">
    <property type="entry name" value="Cobalamin-binding domain"/>
    <property type="match status" value="1"/>
</dbReference>
<gene>
    <name evidence="8" type="primary">hpnJ</name>
    <name evidence="8" type="ORF">GMLC_42700</name>
</gene>
<keyword evidence="9" id="KW-1185">Reference proteome</keyword>
<evidence type="ECO:0000313" key="9">
    <source>
        <dbReference type="Proteomes" id="UP000587586"/>
    </source>
</evidence>
<keyword evidence="4" id="KW-0408">Iron</keyword>
<dbReference type="SFLD" id="SFLDG01123">
    <property type="entry name" value="methyltransferase_(Class_B)"/>
    <property type="match status" value="1"/>
</dbReference>
<feature type="domain" description="B12-binding" evidence="6">
    <location>
        <begin position="10"/>
        <end position="156"/>
    </location>
</feature>
<dbReference type="InterPro" id="IPR007197">
    <property type="entry name" value="rSAM"/>
</dbReference>
<dbReference type="GO" id="GO:0046872">
    <property type="term" value="F:metal ion binding"/>
    <property type="evidence" value="ECO:0007669"/>
    <property type="project" value="UniProtKB-KW"/>
</dbReference>
<dbReference type="Pfam" id="PF02310">
    <property type="entry name" value="B12-binding"/>
    <property type="match status" value="1"/>
</dbReference>
<dbReference type="NCBIfam" id="TIGR03471">
    <property type="entry name" value="HpnJ"/>
    <property type="match status" value="1"/>
</dbReference>
<dbReference type="InterPro" id="IPR051198">
    <property type="entry name" value="BchE-like"/>
</dbReference>
<comment type="caution">
    <text evidence="8">The sequence shown here is derived from an EMBL/GenBank/DDBJ whole genome shotgun (WGS) entry which is preliminary data.</text>
</comment>
<evidence type="ECO:0000256" key="4">
    <source>
        <dbReference type="ARBA" id="ARBA00023004"/>
    </source>
</evidence>
<evidence type="ECO:0000259" key="6">
    <source>
        <dbReference type="PROSITE" id="PS51332"/>
    </source>
</evidence>
<keyword evidence="3" id="KW-0479">Metal-binding</keyword>
<dbReference type="SFLD" id="SFLDS00029">
    <property type="entry name" value="Radical_SAM"/>
    <property type="match status" value="1"/>
</dbReference>
<dbReference type="Gene3D" id="3.30.750.200">
    <property type="match status" value="1"/>
</dbReference>
<keyword evidence="2" id="KW-0949">S-adenosyl-L-methionine</keyword>
<reference evidence="9" key="1">
    <citation type="submission" date="2020-06" db="EMBL/GenBank/DDBJ databases">
        <title>Draft genomic sequecing of Geomonas sp. Red745.</title>
        <authorList>
            <person name="Itoh H."/>
            <person name="Xu Z.X."/>
            <person name="Ushijima N."/>
            <person name="Masuda Y."/>
            <person name="Shiratori Y."/>
            <person name="Senoo K."/>
        </authorList>
    </citation>
    <scope>NUCLEOTIDE SEQUENCE [LARGE SCALE GENOMIC DNA]</scope>
    <source>
        <strain evidence="9">Red745</strain>
    </source>
</reference>
<dbReference type="PANTHER" id="PTHR43409">
    <property type="entry name" value="ANAEROBIC MAGNESIUM-PROTOPORPHYRIN IX MONOMETHYL ESTER CYCLASE-RELATED"/>
    <property type="match status" value="1"/>
</dbReference>
<dbReference type="GO" id="GO:0003824">
    <property type="term" value="F:catalytic activity"/>
    <property type="evidence" value="ECO:0007669"/>
    <property type="project" value="InterPro"/>
</dbReference>
<dbReference type="PROSITE" id="PS51332">
    <property type="entry name" value="B12_BINDING"/>
    <property type="match status" value="1"/>
</dbReference>
<dbReference type="SFLD" id="SFLDF00404">
    <property type="entry name" value="hopanetetrol_cyclitol_ether_sy"/>
    <property type="match status" value="1"/>
</dbReference>
<evidence type="ECO:0000256" key="1">
    <source>
        <dbReference type="ARBA" id="ARBA00001966"/>
    </source>
</evidence>
<dbReference type="GO" id="GO:0031419">
    <property type="term" value="F:cobalamin binding"/>
    <property type="evidence" value="ECO:0007669"/>
    <property type="project" value="InterPro"/>
</dbReference>
<name>A0A6V8NDR5_9BACT</name>
<evidence type="ECO:0000256" key="3">
    <source>
        <dbReference type="ARBA" id="ARBA00022723"/>
    </source>
</evidence>
<evidence type="ECO:0000256" key="2">
    <source>
        <dbReference type="ARBA" id="ARBA00022691"/>
    </source>
</evidence>
<dbReference type="SFLD" id="SFLDG01082">
    <property type="entry name" value="B12-binding_domain_containing"/>
    <property type="match status" value="1"/>
</dbReference>